<gene>
    <name evidence="3" type="ORF">GA0116948_10317</name>
</gene>
<dbReference type="InterPro" id="IPR036291">
    <property type="entry name" value="NAD(P)-bd_dom_sf"/>
</dbReference>
<evidence type="ECO:0000256" key="2">
    <source>
        <dbReference type="ARBA" id="ARBA00023002"/>
    </source>
</evidence>
<name>A0A1C4BB22_9BACT</name>
<dbReference type="STRING" id="1335309.GA0116948_10317"/>
<dbReference type="AlphaFoldDB" id="A0A1C4BB22"/>
<dbReference type="PANTHER" id="PTHR43477:SF1">
    <property type="entry name" value="DIHYDROANTICAPSIN 7-DEHYDROGENASE"/>
    <property type="match status" value="1"/>
</dbReference>
<evidence type="ECO:0000256" key="1">
    <source>
        <dbReference type="ARBA" id="ARBA00006484"/>
    </source>
</evidence>
<dbReference type="RefSeq" id="WP_089709631.1">
    <property type="nucleotide sequence ID" value="NZ_FMAR01000003.1"/>
</dbReference>
<sequence>MDKIKQKKSPKVGVVFGGSYGIGEATAKLLMEGGTKVTIVGRNAERLAAAAMRINGNVQIAVADALDRNAVLKVFEATGPVDTVVICVAGVMAIGLFKELDLNLLRTSLEEKTIAQLQVAQVAAQYMKPNGSITFVTAGSAGAAISTAAGPGAVSGALECLIPTLALELAPVRVNAVSPGVIDTALWDFIPDETRKSFLSNHAANLAVGRIGQAIDVAEVIELVTRCGFITGSIYQVNGGSHLTT</sequence>
<dbReference type="GO" id="GO:0016491">
    <property type="term" value="F:oxidoreductase activity"/>
    <property type="evidence" value="ECO:0007669"/>
    <property type="project" value="UniProtKB-KW"/>
</dbReference>
<protein>
    <submittedName>
        <fullName evidence="3">NAD(P)-dependent dehydrogenase, short-chain alcohol dehydrogenase family</fullName>
    </submittedName>
</protein>
<dbReference type="EMBL" id="FMAR01000003">
    <property type="protein sequence ID" value="SCC04043.1"/>
    <property type="molecule type" value="Genomic_DNA"/>
</dbReference>
<dbReference type="CDD" id="cd05233">
    <property type="entry name" value="SDR_c"/>
    <property type="match status" value="1"/>
</dbReference>
<dbReference type="SUPFAM" id="SSF51735">
    <property type="entry name" value="NAD(P)-binding Rossmann-fold domains"/>
    <property type="match status" value="1"/>
</dbReference>
<evidence type="ECO:0000313" key="4">
    <source>
        <dbReference type="Proteomes" id="UP000242818"/>
    </source>
</evidence>
<dbReference type="Gene3D" id="3.40.50.720">
    <property type="entry name" value="NAD(P)-binding Rossmann-like Domain"/>
    <property type="match status" value="1"/>
</dbReference>
<dbReference type="PRINTS" id="PR00081">
    <property type="entry name" value="GDHRDH"/>
</dbReference>
<dbReference type="Pfam" id="PF13561">
    <property type="entry name" value="adh_short_C2"/>
    <property type="match status" value="1"/>
</dbReference>
<dbReference type="InterPro" id="IPR051122">
    <property type="entry name" value="SDR_DHRS6-like"/>
</dbReference>
<comment type="similarity">
    <text evidence="1">Belongs to the short-chain dehydrogenases/reductases (SDR) family.</text>
</comment>
<evidence type="ECO:0000313" key="3">
    <source>
        <dbReference type="EMBL" id="SCC04043.1"/>
    </source>
</evidence>
<dbReference type="InterPro" id="IPR002347">
    <property type="entry name" value="SDR_fam"/>
</dbReference>
<reference evidence="3 4" key="1">
    <citation type="submission" date="2016-08" db="EMBL/GenBank/DDBJ databases">
        <authorList>
            <person name="Seilhamer J.J."/>
        </authorList>
    </citation>
    <scope>NUCLEOTIDE SEQUENCE [LARGE SCALE GENOMIC DNA]</scope>
    <source>
        <strain evidence="3 4">A37T2</strain>
    </source>
</reference>
<proteinExistence type="inferred from homology"/>
<dbReference type="PANTHER" id="PTHR43477">
    <property type="entry name" value="DIHYDROANTICAPSIN 7-DEHYDROGENASE"/>
    <property type="match status" value="1"/>
</dbReference>
<organism evidence="3 4">
    <name type="scientific">Chitinophaga costaii</name>
    <dbReference type="NCBI Taxonomy" id="1335309"/>
    <lineage>
        <taxon>Bacteria</taxon>
        <taxon>Pseudomonadati</taxon>
        <taxon>Bacteroidota</taxon>
        <taxon>Chitinophagia</taxon>
        <taxon>Chitinophagales</taxon>
        <taxon>Chitinophagaceae</taxon>
        <taxon>Chitinophaga</taxon>
    </lineage>
</organism>
<dbReference type="OrthoDB" id="9806974at2"/>
<keyword evidence="2" id="KW-0560">Oxidoreductase</keyword>
<dbReference type="Proteomes" id="UP000242818">
    <property type="component" value="Unassembled WGS sequence"/>
</dbReference>
<accession>A0A1C4BB22</accession>
<keyword evidence="4" id="KW-1185">Reference proteome</keyword>